<evidence type="ECO:0000313" key="3">
    <source>
        <dbReference type="Proteomes" id="UP001327957"/>
    </source>
</evidence>
<dbReference type="Proteomes" id="UP001327957">
    <property type="component" value="Unassembled WGS sequence"/>
</dbReference>
<sequence length="1076" mass="120186">MSAIESFRGASAPVMPPVLGTMVAQELTSMLDMEYHQLRYFPEFIQSQVAEKVMEQVERKFADEIRSSHVGDDVRVVVRRLFEDEVPKLRGYTAQKPDLSCKEKQAIQSLCGRSIENAAFDCALAGVAMNHAAVVDAVYEQFKTSDLESRWATVKYYLYRSAVRVGYHADRAIESRRSDDFVALRYYIRHHMEVLLQGVTGMPLEVIYDRVSLQWPLEAAHKPSVLRIIADQLICYWADYTNVADATFAFDAPPTPPAGQELRLPVLPDADEEREFCLAHTPALVPKVVAAMDVSPRTSMFPANFDDPDSDEEHAFALAHPPRPVFMATSAMDICSSPSETGEVLEVAGFSFRVVDFESDKDSVFEMDNDSIMDIDDASDADSDLSDKERDAPSIPYGLRIQLEERLSQVIPNLVPQGIEPEPALIVSAGNVLFEELAEEFGAVRKYRAQIKALIREAVCDYAAADPDQTPGLPQAAVSSDAASVPAHDPSAPLPDDLIYEMQDALGDILTNFLLEQDLHDLELDAVAEVLFLELQSEVPDIGKFPEDAKSFVIDAFQERVQSFFDEDMPLETDDDLYVYNSDTEDDFDDEDDQDESYLPPSPAPAAKRARLERSSAFLPSDDQENSSGSRDGALVNTRVSSIGSRKRKITTLEDVDDVQEVESPFSAAQRLDHLAAKPSIRIWMTVLEGCVTSKTGSGARKRYIEYLGRGHDFHSTFPRLESESLCQSFIDAGKIGLDDLKALCKPSGSIKYNGPGHYMGLITDQDVQSWYTKYIGQAHEVHKRVHKSHNASARRAEKVLREATAASLRNGVKIHKSLGALIYRVWAAKGTNRSANWMLLSKVVEQVGETAEDLLAWLSLVEMFFCLAFQTIQKVDLNKWLPSEIPREEPHVGLNVAIPLSTLGLFHVNPLTPNTLQSLDDPEIRKAMLEKFKTQYPLRRGDQTRLAEPVRIYCATCKGGERLNYLARCHTESKLYVAGEEKCKGTCKPAGVRRMFIPVGTTSDDYLQWNLWKCRIFYTKVAKAIAKTRLRNGEEPPQASPAGALDCLKPSVPMYEGDDKPKTILGKWKIPMPKR</sequence>
<gene>
    <name evidence="2" type="ORF">QIS74_07222</name>
</gene>
<comment type="caution">
    <text evidence="2">The sequence shown here is derived from an EMBL/GenBank/DDBJ whole genome shotgun (WGS) entry which is preliminary data.</text>
</comment>
<proteinExistence type="predicted"/>
<reference evidence="2 3" key="1">
    <citation type="submission" date="2023-04" db="EMBL/GenBank/DDBJ databases">
        <title>Colletotrichum tabacum stain YC1 causing leaf anthracnose on Nicotiana tabacum(L.) cv.</title>
        <authorList>
            <person name="Ji Z."/>
            <person name="Wang M."/>
            <person name="Zhang J."/>
            <person name="Wang N."/>
            <person name="Zhou Z."/>
        </authorList>
    </citation>
    <scope>NUCLEOTIDE SEQUENCE [LARGE SCALE GENOMIC DNA]</scope>
    <source>
        <strain evidence="2 3">YC1</strain>
    </source>
</reference>
<feature type="compositionally biased region" description="Low complexity" evidence="1">
    <location>
        <begin position="474"/>
        <end position="490"/>
    </location>
</feature>
<dbReference type="EMBL" id="JASAOK010000039">
    <property type="protein sequence ID" value="KAK6217108.1"/>
    <property type="molecule type" value="Genomic_DNA"/>
</dbReference>
<accession>A0AAV9TAT4</accession>
<feature type="region of interest" description="Disordered" evidence="1">
    <location>
        <begin position="580"/>
        <end position="637"/>
    </location>
</feature>
<protein>
    <submittedName>
        <fullName evidence="2">Uncharacterized protein</fullName>
    </submittedName>
</protein>
<feature type="compositionally biased region" description="Acidic residues" evidence="1">
    <location>
        <begin position="580"/>
        <end position="596"/>
    </location>
</feature>
<keyword evidence="3" id="KW-1185">Reference proteome</keyword>
<name>A0AAV9TAT4_9PEZI</name>
<organism evidence="2 3">
    <name type="scientific">Colletotrichum tabaci</name>
    <dbReference type="NCBI Taxonomy" id="1209068"/>
    <lineage>
        <taxon>Eukaryota</taxon>
        <taxon>Fungi</taxon>
        <taxon>Dikarya</taxon>
        <taxon>Ascomycota</taxon>
        <taxon>Pezizomycotina</taxon>
        <taxon>Sordariomycetes</taxon>
        <taxon>Hypocreomycetidae</taxon>
        <taxon>Glomerellales</taxon>
        <taxon>Glomerellaceae</taxon>
        <taxon>Colletotrichum</taxon>
        <taxon>Colletotrichum destructivum species complex</taxon>
    </lineage>
</organism>
<dbReference type="AlphaFoldDB" id="A0AAV9TAT4"/>
<evidence type="ECO:0000313" key="2">
    <source>
        <dbReference type="EMBL" id="KAK6217108.1"/>
    </source>
</evidence>
<feature type="region of interest" description="Disordered" evidence="1">
    <location>
        <begin position="470"/>
        <end position="490"/>
    </location>
</feature>
<evidence type="ECO:0000256" key="1">
    <source>
        <dbReference type="SAM" id="MobiDB-lite"/>
    </source>
</evidence>